<reference evidence="2" key="1">
    <citation type="journal article" date="2019" name="Int. J. Syst. Evol. Microbiol.">
        <title>The Global Catalogue of Microorganisms (GCM) 10K type strain sequencing project: providing services to taxonomists for standard genome sequencing and annotation.</title>
        <authorList>
            <consortium name="The Broad Institute Genomics Platform"/>
            <consortium name="The Broad Institute Genome Sequencing Center for Infectious Disease"/>
            <person name="Wu L."/>
            <person name="Ma J."/>
        </authorList>
    </citation>
    <scope>NUCLEOTIDE SEQUENCE [LARGE SCALE GENOMIC DNA]</scope>
    <source>
        <strain evidence="2">KCTC 3950</strain>
    </source>
</reference>
<dbReference type="Proteomes" id="UP001597541">
    <property type="component" value="Unassembled WGS sequence"/>
</dbReference>
<evidence type="ECO:0000313" key="1">
    <source>
        <dbReference type="EMBL" id="MFD2610834.1"/>
    </source>
</evidence>
<name>A0ABW5P8Q9_9BACL</name>
<sequence>MKIELDDLLPCLKGNVEHKYYKGHTNIYENNCVARGKCEYINPRFQFFLEKEYSDFALEKLL</sequence>
<dbReference type="EMBL" id="JBHUME010000001">
    <property type="protein sequence ID" value="MFD2610834.1"/>
    <property type="molecule type" value="Genomic_DNA"/>
</dbReference>
<protein>
    <submittedName>
        <fullName evidence="1">Uncharacterized protein</fullName>
    </submittedName>
</protein>
<gene>
    <name evidence="1" type="ORF">ACFSUF_00185</name>
</gene>
<dbReference type="RefSeq" id="WP_377598941.1">
    <property type="nucleotide sequence ID" value="NZ_JBHUME010000001.1"/>
</dbReference>
<organism evidence="1 2">
    <name type="scientific">Paenibacillus gansuensis</name>
    <dbReference type="NCBI Taxonomy" id="306542"/>
    <lineage>
        <taxon>Bacteria</taxon>
        <taxon>Bacillati</taxon>
        <taxon>Bacillota</taxon>
        <taxon>Bacilli</taxon>
        <taxon>Bacillales</taxon>
        <taxon>Paenibacillaceae</taxon>
        <taxon>Paenibacillus</taxon>
    </lineage>
</organism>
<keyword evidence="2" id="KW-1185">Reference proteome</keyword>
<proteinExistence type="predicted"/>
<accession>A0ABW5P8Q9</accession>
<comment type="caution">
    <text evidence="1">The sequence shown here is derived from an EMBL/GenBank/DDBJ whole genome shotgun (WGS) entry which is preliminary data.</text>
</comment>
<evidence type="ECO:0000313" key="2">
    <source>
        <dbReference type="Proteomes" id="UP001597541"/>
    </source>
</evidence>